<keyword evidence="1" id="KW-0812">Transmembrane</keyword>
<dbReference type="Proteomes" id="UP000192477">
    <property type="component" value="Unassembled WGS sequence"/>
</dbReference>
<protein>
    <submittedName>
        <fullName evidence="2">Uncharacterized protein</fullName>
    </submittedName>
</protein>
<keyword evidence="1" id="KW-0472">Membrane</keyword>
<evidence type="ECO:0000256" key="1">
    <source>
        <dbReference type="SAM" id="Phobius"/>
    </source>
</evidence>
<dbReference type="EMBL" id="MJEA01000001">
    <property type="protein sequence ID" value="OQO71429.1"/>
    <property type="molecule type" value="Genomic_DNA"/>
</dbReference>
<feature type="transmembrane region" description="Helical" evidence="1">
    <location>
        <begin position="40"/>
        <end position="60"/>
    </location>
</feature>
<comment type="caution">
    <text evidence="2">The sequence shown here is derived from an EMBL/GenBank/DDBJ whole genome shotgun (WGS) entry which is preliminary data.</text>
</comment>
<proteinExistence type="predicted"/>
<feature type="transmembrane region" description="Helical" evidence="1">
    <location>
        <begin position="98"/>
        <end position="120"/>
    </location>
</feature>
<feature type="transmembrane region" description="Helical" evidence="1">
    <location>
        <begin position="67"/>
        <end position="86"/>
    </location>
</feature>
<dbReference type="AlphaFoldDB" id="A0A1V8YFN7"/>
<keyword evidence="1" id="KW-1133">Transmembrane helix</keyword>
<dbReference type="OrthoDB" id="2146485at2"/>
<gene>
    <name evidence="2" type="ORF">BH747_00940</name>
</gene>
<accession>A0A1V8YFN7</accession>
<feature type="transmembrane region" description="Helical" evidence="1">
    <location>
        <begin position="7"/>
        <end position="28"/>
    </location>
</feature>
<organism evidence="2 3">
    <name type="scientific">Enterococcus villorum</name>
    <dbReference type="NCBI Taxonomy" id="112904"/>
    <lineage>
        <taxon>Bacteria</taxon>
        <taxon>Bacillati</taxon>
        <taxon>Bacillota</taxon>
        <taxon>Bacilli</taxon>
        <taxon>Lactobacillales</taxon>
        <taxon>Enterococcaceae</taxon>
        <taxon>Enterococcus</taxon>
    </lineage>
</organism>
<evidence type="ECO:0000313" key="2">
    <source>
        <dbReference type="EMBL" id="OQO71429.1"/>
    </source>
</evidence>
<sequence>MDKKELGFTYSYLSMGLFVFQLFCQFYMQEGVSQEVKWGWLVPLFGGCFIFSLDFLLQIFSNRPGFFLYHIGLVTFTIGIIVQGTLELIHFTSLYMHWFSIAGMALWGISLFISLASYLLKENED</sequence>
<dbReference type="RefSeq" id="WP_081181524.1">
    <property type="nucleotide sequence ID" value="NZ_MJEA01000001.1"/>
</dbReference>
<name>A0A1V8YFN7_9ENTE</name>
<evidence type="ECO:0000313" key="3">
    <source>
        <dbReference type="Proteomes" id="UP000192477"/>
    </source>
</evidence>
<reference evidence="2 3" key="1">
    <citation type="journal article" date="2017" name="BMC Microbiol.">
        <title>Comparative genomics of Enterococcus spp. isolated from bovine feces.</title>
        <authorList>
            <person name="Beukers A.G."/>
            <person name="Zaheer R."/>
            <person name="Goji N."/>
            <person name="Amoako K.K."/>
            <person name="Chaves A.V."/>
            <person name="Ward M.P."/>
            <person name="McAllister T.A."/>
        </authorList>
    </citation>
    <scope>NUCLEOTIDE SEQUENCE [LARGE SCALE GENOMIC DNA]</scope>
    <source>
        <strain evidence="2 3">F1129D 143</strain>
    </source>
</reference>